<feature type="compositionally biased region" description="Basic and acidic residues" evidence="1">
    <location>
        <begin position="30"/>
        <end position="43"/>
    </location>
</feature>
<evidence type="ECO:0000256" key="1">
    <source>
        <dbReference type="SAM" id="MobiDB-lite"/>
    </source>
</evidence>
<dbReference type="AlphaFoldDB" id="A0A0A9D8I1"/>
<protein>
    <submittedName>
        <fullName evidence="2">PHT2</fullName>
    </submittedName>
</protein>
<feature type="compositionally biased region" description="Low complexity" evidence="1">
    <location>
        <begin position="16"/>
        <end position="29"/>
    </location>
</feature>
<feature type="compositionally biased region" description="Basic residues" evidence="1">
    <location>
        <begin position="53"/>
        <end position="70"/>
    </location>
</feature>
<accession>A0A0A9D8I1</accession>
<evidence type="ECO:0000313" key="2">
    <source>
        <dbReference type="EMBL" id="JAD84914.1"/>
    </source>
</evidence>
<feature type="compositionally biased region" description="Polar residues" evidence="1">
    <location>
        <begin position="1"/>
        <end position="15"/>
    </location>
</feature>
<reference evidence="2" key="2">
    <citation type="journal article" date="2015" name="Data Brief">
        <title>Shoot transcriptome of the giant reed, Arundo donax.</title>
        <authorList>
            <person name="Barrero R.A."/>
            <person name="Guerrero F.D."/>
            <person name="Moolhuijzen P."/>
            <person name="Goolsby J.A."/>
            <person name="Tidwell J."/>
            <person name="Bellgard S.E."/>
            <person name="Bellgard M.I."/>
        </authorList>
    </citation>
    <scope>NUCLEOTIDE SEQUENCE</scope>
    <source>
        <tissue evidence="2">Shoot tissue taken approximately 20 cm above the soil surface</tissue>
    </source>
</reference>
<proteinExistence type="predicted"/>
<feature type="region of interest" description="Disordered" evidence="1">
    <location>
        <begin position="1"/>
        <end position="70"/>
    </location>
</feature>
<organism evidence="2">
    <name type="scientific">Arundo donax</name>
    <name type="common">Giant reed</name>
    <name type="synonym">Donax arundinaceus</name>
    <dbReference type="NCBI Taxonomy" id="35708"/>
    <lineage>
        <taxon>Eukaryota</taxon>
        <taxon>Viridiplantae</taxon>
        <taxon>Streptophyta</taxon>
        <taxon>Embryophyta</taxon>
        <taxon>Tracheophyta</taxon>
        <taxon>Spermatophyta</taxon>
        <taxon>Magnoliopsida</taxon>
        <taxon>Liliopsida</taxon>
        <taxon>Poales</taxon>
        <taxon>Poaceae</taxon>
        <taxon>PACMAD clade</taxon>
        <taxon>Arundinoideae</taxon>
        <taxon>Arundineae</taxon>
        <taxon>Arundo</taxon>
    </lineage>
</organism>
<dbReference type="EMBL" id="GBRH01212981">
    <property type="protein sequence ID" value="JAD84914.1"/>
    <property type="molecule type" value="Transcribed_RNA"/>
</dbReference>
<name>A0A0A9D8I1_ARUDO</name>
<reference evidence="2" key="1">
    <citation type="submission" date="2014-09" db="EMBL/GenBank/DDBJ databases">
        <authorList>
            <person name="Magalhaes I.L.F."/>
            <person name="Oliveira U."/>
            <person name="Santos F.R."/>
            <person name="Vidigal T.H.D.A."/>
            <person name="Brescovit A.D."/>
            <person name="Santos A.J."/>
        </authorList>
    </citation>
    <scope>NUCLEOTIDE SEQUENCE</scope>
    <source>
        <tissue evidence="2">Shoot tissue taken approximately 20 cm above the soil surface</tissue>
    </source>
</reference>
<sequence length="70" mass="7557">MNAGWQLSNRVTEQESGSGSSPSCSSVRSGDGEEGRGLRHGVAEAEDTVVQRSAKKKGMRLRGRRGGRRR</sequence>